<dbReference type="AlphaFoldDB" id="A0A7S2JIA3"/>
<protein>
    <submittedName>
        <fullName evidence="2">Uncharacterized protein</fullName>
    </submittedName>
</protein>
<evidence type="ECO:0000256" key="1">
    <source>
        <dbReference type="SAM" id="MobiDB-lite"/>
    </source>
</evidence>
<sequence>MESRRFRVSIVGATGIMPGKCPKCTVDTVVLVEPSHHKIAHVAINKLRLKVKDPNRIRLVIKSTSTELPQEGDLSDFLCNNPTLAVSLREAPGRKAHEPVKSSDEPAHQEELTIRPLDVLVVPDVLALLRLSVGATFCLATACRELRDAVMLCESGSWWEAACDLWSPLLRSLKKPSLSWRALLLEQMAAAGEAWRSENEYDLIVRVDTAPEPGLPRRCLSVTHQVPLGRSVLHQLHQRASGEDGLFVRGTSVGAPIAAAGLSAVEAAIDEADESSSNVVTLDLLRRCDGAIVPLGKQLYLAASSGLAGSPNGAKTLRLLFETETDWLEELERSQPRLKGKSRSGKKNCRADRAVQAEEERSWRTLESIEQRWAHSPCSLELHFTLPTRAKEAVLGAQQRQQQPSRGAADYAEPFFDGIRLLKLPIQDYWDIEDVPSPAWERPLLKDGGMLAELLRASGVTVLAEAWSMGGVLQRRLEARRMRW</sequence>
<feature type="compositionally biased region" description="Basic residues" evidence="1">
    <location>
        <begin position="336"/>
        <end position="348"/>
    </location>
</feature>
<accession>A0A7S2JIA3</accession>
<name>A0A7S2JIA3_9EUKA</name>
<reference evidence="2" key="1">
    <citation type="submission" date="2021-01" db="EMBL/GenBank/DDBJ databases">
        <authorList>
            <person name="Corre E."/>
            <person name="Pelletier E."/>
            <person name="Niang G."/>
            <person name="Scheremetjew M."/>
            <person name="Finn R."/>
            <person name="Kale V."/>
            <person name="Holt S."/>
            <person name="Cochrane G."/>
            <person name="Meng A."/>
            <person name="Brown T."/>
            <person name="Cohen L."/>
        </authorList>
    </citation>
    <scope>NUCLEOTIDE SEQUENCE</scope>
    <source>
        <strain evidence="2">UTEX LB 985</strain>
    </source>
</reference>
<proteinExistence type="predicted"/>
<dbReference type="EMBL" id="HBGU01079911">
    <property type="protein sequence ID" value="CAD9547142.1"/>
    <property type="molecule type" value="Transcribed_RNA"/>
</dbReference>
<gene>
    <name evidence="2" type="ORF">CBRE1094_LOCUS43617</name>
</gene>
<evidence type="ECO:0000313" key="2">
    <source>
        <dbReference type="EMBL" id="CAD9547142.1"/>
    </source>
</evidence>
<organism evidence="2">
    <name type="scientific">Haptolina brevifila</name>
    <dbReference type="NCBI Taxonomy" id="156173"/>
    <lineage>
        <taxon>Eukaryota</taxon>
        <taxon>Haptista</taxon>
        <taxon>Haptophyta</taxon>
        <taxon>Prymnesiophyceae</taxon>
        <taxon>Prymnesiales</taxon>
        <taxon>Prymnesiaceae</taxon>
        <taxon>Haptolina</taxon>
    </lineage>
</organism>
<feature type="region of interest" description="Disordered" evidence="1">
    <location>
        <begin position="333"/>
        <end position="354"/>
    </location>
</feature>